<protein>
    <submittedName>
        <fullName evidence="1">Uncharacterized protein</fullName>
    </submittedName>
</protein>
<accession>A0A5B7HUE0</accession>
<dbReference type="AlphaFoldDB" id="A0A5B7HUE0"/>
<comment type="caution">
    <text evidence="1">The sequence shown here is derived from an EMBL/GenBank/DDBJ whole genome shotgun (WGS) entry which is preliminary data.</text>
</comment>
<evidence type="ECO:0000313" key="1">
    <source>
        <dbReference type="EMBL" id="MPC75002.1"/>
    </source>
</evidence>
<sequence>MLQCSLNKDSASLKGNPLVVSYLQYGSSAVEGTLDHHCEGTAAHTRHTQQSEAVSKKNLPRRGSTTLFDLTINFRET</sequence>
<proteinExistence type="predicted"/>
<dbReference type="Proteomes" id="UP000324222">
    <property type="component" value="Unassembled WGS sequence"/>
</dbReference>
<gene>
    <name evidence="1" type="ORF">E2C01_069385</name>
</gene>
<reference evidence="1 2" key="1">
    <citation type="submission" date="2019-05" db="EMBL/GenBank/DDBJ databases">
        <title>Another draft genome of Portunus trituberculatus and its Hox gene families provides insights of decapod evolution.</title>
        <authorList>
            <person name="Jeong J.-H."/>
            <person name="Song I."/>
            <person name="Kim S."/>
            <person name="Choi T."/>
            <person name="Kim D."/>
            <person name="Ryu S."/>
            <person name="Kim W."/>
        </authorList>
    </citation>
    <scope>NUCLEOTIDE SEQUENCE [LARGE SCALE GENOMIC DNA]</scope>
    <source>
        <tissue evidence="1">Muscle</tissue>
    </source>
</reference>
<name>A0A5B7HUE0_PORTR</name>
<keyword evidence="2" id="KW-1185">Reference proteome</keyword>
<dbReference type="EMBL" id="VSRR010040161">
    <property type="protein sequence ID" value="MPC75002.1"/>
    <property type="molecule type" value="Genomic_DNA"/>
</dbReference>
<evidence type="ECO:0000313" key="2">
    <source>
        <dbReference type="Proteomes" id="UP000324222"/>
    </source>
</evidence>
<organism evidence="1 2">
    <name type="scientific">Portunus trituberculatus</name>
    <name type="common">Swimming crab</name>
    <name type="synonym">Neptunus trituberculatus</name>
    <dbReference type="NCBI Taxonomy" id="210409"/>
    <lineage>
        <taxon>Eukaryota</taxon>
        <taxon>Metazoa</taxon>
        <taxon>Ecdysozoa</taxon>
        <taxon>Arthropoda</taxon>
        <taxon>Crustacea</taxon>
        <taxon>Multicrustacea</taxon>
        <taxon>Malacostraca</taxon>
        <taxon>Eumalacostraca</taxon>
        <taxon>Eucarida</taxon>
        <taxon>Decapoda</taxon>
        <taxon>Pleocyemata</taxon>
        <taxon>Brachyura</taxon>
        <taxon>Eubrachyura</taxon>
        <taxon>Portunoidea</taxon>
        <taxon>Portunidae</taxon>
        <taxon>Portuninae</taxon>
        <taxon>Portunus</taxon>
    </lineage>
</organism>